<protein>
    <submittedName>
        <fullName evidence="1">Uncharacterized protein</fullName>
    </submittedName>
</protein>
<dbReference type="EMBL" id="MLIS01000004">
    <property type="protein sequence ID" value="OHU76061.1"/>
    <property type="molecule type" value="Genomic_DNA"/>
</dbReference>
<evidence type="ECO:0000313" key="1">
    <source>
        <dbReference type="EMBL" id="OHU76061.1"/>
    </source>
</evidence>
<dbReference type="AlphaFoldDB" id="A0A1S1LXI5"/>
<proteinExistence type="predicted"/>
<comment type="caution">
    <text evidence="1">The sequence shown here is derived from an EMBL/GenBank/DDBJ whole genome shotgun (WGS) entry which is preliminary data.</text>
</comment>
<evidence type="ECO:0000313" key="2">
    <source>
        <dbReference type="Proteomes" id="UP000179441"/>
    </source>
</evidence>
<accession>A0A1S1LXI5</accession>
<dbReference type="RefSeq" id="WP_070952766.1">
    <property type="nucleotide sequence ID" value="NZ_MLIS01000004.1"/>
</dbReference>
<keyword evidence="2" id="KW-1185">Reference proteome</keyword>
<sequence>MTRAQLVEFATEEDLQDHAERLNQIGVDPDVPIIDGNGHALLASRTAPGGDGWGFAYYSPGEDGYQDCIHTDCADCGGRKRIGDWKPTFPVTAIVCYDLSGTEGLRGK</sequence>
<organism evidence="1 2">
    <name type="scientific">Mycobacteroides chelonae</name>
    <name type="common">Mycobacterium chelonae</name>
    <dbReference type="NCBI Taxonomy" id="1774"/>
    <lineage>
        <taxon>Bacteria</taxon>
        <taxon>Bacillati</taxon>
        <taxon>Actinomycetota</taxon>
        <taxon>Actinomycetes</taxon>
        <taxon>Mycobacteriales</taxon>
        <taxon>Mycobacteriaceae</taxon>
        <taxon>Mycobacteroides</taxon>
    </lineage>
</organism>
<reference evidence="1 2" key="1">
    <citation type="submission" date="2016-10" db="EMBL/GenBank/DDBJ databases">
        <title>Evaluation of Human, Veterinary and Environmental Mycobacterium chelonae Isolates by Core Genome Phylogenomic Analysis, Targeted Gene Comparison, and Anti-microbial Susceptibility Patterns: A Tale of Mistaken Identities.</title>
        <authorList>
            <person name="Fogelson S.B."/>
            <person name="Camus A.C."/>
            <person name="Lorenz W."/>
            <person name="Vasireddy R."/>
            <person name="Vasireddy S."/>
            <person name="Smith T."/>
            <person name="Brown-Elliott B.A."/>
            <person name="Wallace R.J.Jr."/>
            <person name="Hasan N.A."/>
            <person name="Reischl U."/>
            <person name="Sanchez S."/>
        </authorList>
    </citation>
    <scope>NUCLEOTIDE SEQUENCE [LARGE SCALE GENOMIC DNA]</scope>
    <source>
        <strain evidence="1 2">15518</strain>
    </source>
</reference>
<dbReference type="Proteomes" id="UP000179441">
    <property type="component" value="Unassembled WGS sequence"/>
</dbReference>
<name>A0A1S1LXI5_MYCCH</name>
<gene>
    <name evidence="1" type="ORF">BKG84_24505</name>
</gene>